<accession>A0A7U1GFN9</accession>
<keyword evidence="3" id="KW-0255">Endonuclease</keyword>
<dbReference type="InterPro" id="IPR004860">
    <property type="entry name" value="LAGLIDADG_dom"/>
</dbReference>
<gene>
    <name evidence="3" type="primary">cob-i8</name>
</gene>
<feature type="signal peptide" evidence="1">
    <location>
        <begin position="1"/>
        <end position="21"/>
    </location>
</feature>
<dbReference type="InterPro" id="IPR027434">
    <property type="entry name" value="Homing_endonucl"/>
</dbReference>
<dbReference type="EMBL" id="MT880588">
    <property type="protein sequence ID" value="QQY98171.1"/>
    <property type="molecule type" value="Genomic_DNA"/>
</dbReference>
<dbReference type="Pfam" id="PF03161">
    <property type="entry name" value="LAGLIDADG_2"/>
    <property type="match status" value="1"/>
</dbReference>
<dbReference type="RefSeq" id="YP_010119166.1">
    <property type="nucleotide sequence ID" value="NC_056146.1"/>
</dbReference>
<dbReference type="GO" id="GO:0004519">
    <property type="term" value="F:endonuclease activity"/>
    <property type="evidence" value="ECO:0007669"/>
    <property type="project" value="UniProtKB-KW"/>
</dbReference>
<evidence type="ECO:0000313" key="3">
    <source>
        <dbReference type="EMBL" id="QQY98171.1"/>
    </source>
</evidence>
<proteinExistence type="predicted"/>
<geneLocation type="mitochondrion" evidence="3"/>
<reference evidence="3" key="1">
    <citation type="submission" date="2020-08" db="EMBL/GenBank/DDBJ databases">
        <title>Mitochondrial genome sequences of powdery mildew pathogens.</title>
        <authorList>
            <person name="Zaccaron A."/>
            <person name="Stergiopoulos I."/>
        </authorList>
    </citation>
    <scope>NUCLEOTIDE SEQUENCE</scope>
    <source>
        <strain evidence="3">C</strain>
    </source>
</reference>
<feature type="chain" id="PRO_5031488415" evidence="1">
    <location>
        <begin position="22"/>
        <end position="346"/>
    </location>
</feature>
<keyword evidence="3" id="KW-0496">Mitochondrion</keyword>
<dbReference type="GeneID" id="65320130"/>
<protein>
    <submittedName>
        <fullName evidence="3">LAGLIDADG endonuclease domain-containing protein</fullName>
    </submittedName>
</protein>
<keyword evidence="3" id="KW-0540">Nuclease</keyword>
<dbReference type="AlphaFoldDB" id="A0A7U1GFN9"/>
<keyword evidence="3" id="KW-0378">Hydrolase</keyword>
<name>A0A7U1GFN9_UNCNE</name>
<evidence type="ECO:0000256" key="1">
    <source>
        <dbReference type="SAM" id="SignalP"/>
    </source>
</evidence>
<dbReference type="Gene3D" id="3.10.28.10">
    <property type="entry name" value="Homing endonucleases"/>
    <property type="match status" value="2"/>
</dbReference>
<organism evidence="3">
    <name type="scientific">Uncinula necator</name>
    <name type="common">Grape powdery mildew</name>
    <dbReference type="NCBI Taxonomy" id="52586"/>
    <lineage>
        <taxon>Eukaryota</taxon>
        <taxon>Fungi</taxon>
        <taxon>Dikarya</taxon>
        <taxon>Ascomycota</taxon>
        <taxon>Pezizomycotina</taxon>
        <taxon>Leotiomycetes</taxon>
        <taxon>Erysiphales</taxon>
        <taxon>Erysiphaceae</taxon>
        <taxon>Erysiphe</taxon>
    </lineage>
</organism>
<keyword evidence="1" id="KW-0732">Signal</keyword>
<evidence type="ECO:0000259" key="2">
    <source>
        <dbReference type="Pfam" id="PF03161"/>
    </source>
</evidence>
<sequence>MKITYFIIPLLPFLSVPSTRAYLQVRLAKDFVIINPYMWLIKNYLYTRGETMRVLFSKIGRLLGPIFINIKYTSYTKLCLARVLTKYSMSQEILNPALQGTKTLYFYRGSYAGYKLRLPKVTIRQIHKKTKLAFILPNFDGAKRIGPHNWDIISVLVGSLLGDGHAEREKSGGVRFLFKQFEANKVYIFWLYEFFNKRGYCSNNLPVFYKDENNLLALHRRYYGFVTYRYTSLLLLYKLFYNNRKQKRVPNNISDLLTPLSLAIWICDKGVYFKSGITIHTSSFTKEEVLLLLLALESKFNIKSTLHQYHYAGCNFLLYIKPESIPLLKILLEPYIIPTMRYKFGL</sequence>
<dbReference type="SUPFAM" id="SSF55608">
    <property type="entry name" value="Homing endonucleases"/>
    <property type="match status" value="1"/>
</dbReference>
<feature type="domain" description="Homing endonuclease LAGLIDADG" evidence="2">
    <location>
        <begin position="154"/>
        <end position="327"/>
    </location>
</feature>